<gene>
    <name evidence="1" type="ORF">CCHR01_16861</name>
</gene>
<evidence type="ECO:0000313" key="1">
    <source>
        <dbReference type="EMBL" id="KAK1840509.1"/>
    </source>
</evidence>
<evidence type="ECO:0000313" key="2">
    <source>
        <dbReference type="Proteomes" id="UP001243330"/>
    </source>
</evidence>
<accession>A0AAD9E7F4</accession>
<keyword evidence="2" id="KW-1185">Reference proteome</keyword>
<comment type="caution">
    <text evidence="1">The sequence shown here is derived from an EMBL/GenBank/DDBJ whole genome shotgun (WGS) entry which is preliminary data.</text>
</comment>
<dbReference type="AlphaFoldDB" id="A0AAD9E7F4"/>
<proteinExistence type="predicted"/>
<sequence>MAVKSCGLSEKYQWGTEGGQFICPSAKTNQNRKLVAVVRAIRPTLFYREQNPTFRSPDGWRSPLRSFHPLELCFQGQCLAVDCSNKAKTIYASRDWRKEGLRGWGVWCRVVVSGHLATGCNRDLRIRRRGIRKTMYPYVHAAGLNRFIELYQPHIRIFIPILKSMSRTPTSC</sequence>
<name>A0AAD9E7F4_9PEZI</name>
<organism evidence="1 2">
    <name type="scientific">Colletotrichum chrysophilum</name>
    <dbReference type="NCBI Taxonomy" id="1836956"/>
    <lineage>
        <taxon>Eukaryota</taxon>
        <taxon>Fungi</taxon>
        <taxon>Dikarya</taxon>
        <taxon>Ascomycota</taxon>
        <taxon>Pezizomycotina</taxon>
        <taxon>Sordariomycetes</taxon>
        <taxon>Hypocreomycetidae</taxon>
        <taxon>Glomerellales</taxon>
        <taxon>Glomerellaceae</taxon>
        <taxon>Colletotrichum</taxon>
        <taxon>Colletotrichum gloeosporioides species complex</taxon>
    </lineage>
</organism>
<reference evidence="1" key="1">
    <citation type="submission" date="2023-01" db="EMBL/GenBank/DDBJ databases">
        <title>Colletotrichum chrysophilum M932 genome sequence.</title>
        <authorList>
            <person name="Baroncelli R."/>
        </authorList>
    </citation>
    <scope>NUCLEOTIDE SEQUENCE</scope>
    <source>
        <strain evidence="1">M932</strain>
    </source>
</reference>
<dbReference type="Proteomes" id="UP001243330">
    <property type="component" value="Unassembled WGS sequence"/>
</dbReference>
<dbReference type="EMBL" id="JAQOWY010000555">
    <property type="protein sequence ID" value="KAK1840509.1"/>
    <property type="molecule type" value="Genomic_DNA"/>
</dbReference>
<protein>
    <submittedName>
        <fullName evidence="1">Uncharacterized protein</fullName>
    </submittedName>
</protein>